<sequence length="134" mass="15593">MNIEVQKKFSSYPADIAQALHQIRDLIFKVAEQESVEELEETLKWHEPSYSSNIGSPIRFDYKANQPGKFFIYFNCKTTLIETFKEVYPATFRYVGNRAIVFDVGQYLPVKELSHCLALALRYKKLKHLDLLGL</sequence>
<evidence type="ECO:0000313" key="1">
    <source>
        <dbReference type="EMBL" id="KGJ93787.1"/>
    </source>
</evidence>
<dbReference type="Proteomes" id="UP000029868">
    <property type="component" value="Unassembled WGS sequence"/>
</dbReference>
<protein>
    <recommendedName>
        <fullName evidence="3">YdhG-like domain-containing protein</fullName>
    </recommendedName>
</protein>
<organism evidence="1 2">
    <name type="scientific">Colwellia psychrerythraea</name>
    <name type="common">Vibrio psychroerythus</name>
    <dbReference type="NCBI Taxonomy" id="28229"/>
    <lineage>
        <taxon>Bacteria</taxon>
        <taxon>Pseudomonadati</taxon>
        <taxon>Pseudomonadota</taxon>
        <taxon>Gammaproteobacteria</taxon>
        <taxon>Alteromonadales</taxon>
        <taxon>Colwelliaceae</taxon>
        <taxon>Colwellia</taxon>
    </lineage>
</organism>
<reference evidence="1 2" key="1">
    <citation type="submission" date="2014-08" db="EMBL/GenBank/DDBJ databases">
        <title>Genomic and Phenotypic Diversity of Colwellia psychrerythraea strains from Disparate Marine Basins.</title>
        <authorList>
            <person name="Techtmann S.M."/>
            <person name="Stelling S.C."/>
            <person name="Utturkar S.M."/>
            <person name="Alshibli N."/>
            <person name="Harris A."/>
            <person name="Brown S.D."/>
            <person name="Hazen T.C."/>
        </authorList>
    </citation>
    <scope>NUCLEOTIDE SEQUENCE [LARGE SCALE GENOMIC DNA]</scope>
    <source>
        <strain evidence="1 2">GAB14E</strain>
    </source>
</reference>
<dbReference type="AlphaFoldDB" id="A0A099KV94"/>
<evidence type="ECO:0000313" key="2">
    <source>
        <dbReference type="Proteomes" id="UP000029868"/>
    </source>
</evidence>
<dbReference type="OrthoDB" id="328972at2"/>
<evidence type="ECO:0008006" key="3">
    <source>
        <dbReference type="Google" id="ProtNLM"/>
    </source>
</evidence>
<accession>A0A099KV94</accession>
<gene>
    <name evidence="1" type="ORF">GAB14E_2342</name>
</gene>
<comment type="caution">
    <text evidence="1">The sequence shown here is derived from an EMBL/GenBank/DDBJ whole genome shotgun (WGS) entry which is preliminary data.</text>
</comment>
<dbReference type="RefSeq" id="WP_033082025.1">
    <property type="nucleotide sequence ID" value="NZ_JQEC01000021.1"/>
</dbReference>
<proteinExistence type="predicted"/>
<name>A0A099KV94_COLPS</name>
<dbReference type="SUPFAM" id="SSF159888">
    <property type="entry name" value="YdhG-like"/>
    <property type="match status" value="1"/>
</dbReference>
<dbReference type="EMBL" id="JQEC01000021">
    <property type="protein sequence ID" value="KGJ93787.1"/>
    <property type="molecule type" value="Genomic_DNA"/>
</dbReference>
<dbReference type="PATRIC" id="fig|28229.3.peg.1967"/>